<reference evidence="2" key="3">
    <citation type="submission" date="2022-08" db="EMBL/GenBank/DDBJ databases">
        <authorList>
            <person name="Magnan C."/>
        </authorList>
    </citation>
    <scope>NUCLEOTIDE SEQUENCE</scope>
    <source>
        <strain evidence="2">NSP012P</strain>
    </source>
</reference>
<feature type="transmembrane region" description="Helical" evidence="1">
    <location>
        <begin position="6"/>
        <end position="21"/>
    </location>
</feature>
<dbReference type="RefSeq" id="WP_002472733.1">
    <property type="nucleotide sequence ID" value="NZ_CP022096.2"/>
</dbReference>
<dbReference type="GeneID" id="98298874"/>
<evidence type="ECO:0000256" key="1">
    <source>
        <dbReference type="SAM" id="Phobius"/>
    </source>
</evidence>
<feature type="transmembrane region" description="Helical" evidence="1">
    <location>
        <begin position="33"/>
        <end position="50"/>
    </location>
</feature>
<sequence length="60" mass="6751">MVLTILIGAITAVFIAFVLFDKQEKNEMRPLHVFLSVTTVILAVLLGSFLDNLNYLFHLS</sequence>
<name>A0A1Z3U286_9STAP</name>
<keyword evidence="1" id="KW-0472">Membrane</keyword>
<evidence type="ECO:0000313" key="5">
    <source>
        <dbReference type="Proteomes" id="UP001072952"/>
    </source>
</evidence>
<reference evidence="2" key="2">
    <citation type="journal article" date="2022" name="Int. J. Mol. Sci.">
        <title>Phenotypic and Genotypic Virulence Characterisation of Staphylococcus pettenkoferi Strains Isolated from Human Bloodstream and Diabetic Foot Infections.</title>
        <authorList>
            <person name="Magnan C."/>
            <person name="Ahmad-Mansour N."/>
            <person name="Pouget C."/>
            <person name="Morsli M."/>
            <person name="Huc-Brandt S."/>
            <person name="Pantel A."/>
            <person name="Dunyach-Remy C."/>
            <person name="Sotto A."/>
            <person name="Molle V."/>
            <person name="Lavigne J.-P."/>
        </authorList>
    </citation>
    <scope>NUCLEOTIDE SEQUENCE</scope>
    <source>
        <strain evidence="2">NSP012P</strain>
    </source>
</reference>
<organism evidence="3 4">
    <name type="scientific">Staphylococcus pettenkoferi</name>
    <dbReference type="NCBI Taxonomy" id="170573"/>
    <lineage>
        <taxon>Bacteria</taxon>
        <taxon>Bacillati</taxon>
        <taxon>Bacillota</taxon>
        <taxon>Bacilli</taxon>
        <taxon>Bacillales</taxon>
        <taxon>Staphylococcaceae</taxon>
        <taxon>Staphylococcus</taxon>
    </lineage>
</organism>
<keyword evidence="1" id="KW-1133">Transmembrane helix</keyword>
<proteinExistence type="predicted"/>
<dbReference type="KEGG" id="spet:CEP67_08810"/>
<dbReference type="Proteomes" id="UP001072952">
    <property type="component" value="Unassembled WGS sequence"/>
</dbReference>
<evidence type="ECO:0000313" key="3">
    <source>
        <dbReference type="EMBL" id="PMC17458.1"/>
    </source>
</evidence>
<dbReference type="AlphaFoldDB" id="A0A1Z3U286"/>
<keyword evidence="1" id="KW-0812">Transmembrane</keyword>
<evidence type="ECO:0000313" key="4">
    <source>
        <dbReference type="Proteomes" id="UP000235748"/>
    </source>
</evidence>
<protein>
    <submittedName>
        <fullName evidence="3">Uncharacterized protein</fullName>
    </submittedName>
</protein>
<evidence type="ECO:0000313" key="2">
    <source>
        <dbReference type="EMBL" id="MCY1582916.1"/>
    </source>
</evidence>
<reference evidence="3 4" key="1">
    <citation type="submission" date="2017-09" db="EMBL/GenBank/DDBJ databases">
        <title>Bacterial strain isolated from the female urinary microbiota.</title>
        <authorList>
            <person name="Thomas-White K."/>
            <person name="Kumar N."/>
            <person name="Forster S."/>
            <person name="Putonti C."/>
            <person name="Lawley T."/>
            <person name="Wolfe A.J."/>
        </authorList>
    </citation>
    <scope>NUCLEOTIDE SEQUENCE [LARGE SCALE GENOMIC DNA]</scope>
    <source>
        <strain evidence="3 4">UMB0834</strain>
    </source>
</reference>
<gene>
    <name evidence="3" type="ORF">CJ235_10620</name>
    <name evidence="2" type="ORF">NW133_05155</name>
</gene>
<keyword evidence="5" id="KW-1185">Reference proteome</keyword>
<comment type="caution">
    <text evidence="3">The sequence shown here is derived from an EMBL/GenBank/DDBJ whole genome shotgun (WGS) entry which is preliminary data.</text>
</comment>
<accession>A0A1Z3U286</accession>
<dbReference type="EMBL" id="JANSLD010000022">
    <property type="protein sequence ID" value="MCY1582916.1"/>
    <property type="molecule type" value="Genomic_DNA"/>
</dbReference>
<dbReference type="Proteomes" id="UP000235748">
    <property type="component" value="Unassembled WGS sequence"/>
</dbReference>
<dbReference type="EMBL" id="PNGG01000007">
    <property type="protein sequence ID" value="PMC17458.1"/>
    <property type="molecule type" value="Genomic_DNA"/>
</dbReference>